<dbReference type="EMBL" id="RHHB01000037">
    <property type="protein sequence ID" value="RNB46127.1"/>
    <property type="molecule type" value="Genomic_DNA"/>
</dbReference>
<sequence length="180" mass="18407">MTQITSPAASALFTHVASSEEAIAHFRGRLGFESDVSDVAAALAEPEPGFVLVDVRSDASWAQGHLPGAVHLPWRRIAAEASERIAPGTPVVVYCWGPGCNGATNAALQFALLGHPVKEMLGGFEYWVREGFAYDGPDGRTHHGIDPLTNVSDAGLGGAGAQGFAAPASGAGGPAIACAC</sequence>
<dbReference type="PANTHER" id="PTHR43031:SF1">
    <property type="entry name" value="PYRIDINE NUCLEOTIDE-DISULPHIDE OXIDOREDUCTASE"/>
    <property type="match status" value="1"/>
</dbReference>
<dbReference type="Proteomes" id="UP000275048">
    <property type="component" value="Unassembled WGS sequence"/>
</dbReference>
<dbReference type="Gene3D" id="3.40.250.10">
    <property type="entry name" value="Rhodanese-like domain"/>
    <property type="match status" value="1"/>
</dbReference>
<organism evidence="2 3">
    <name type="scientific">Agromyces tardus</name>
    <dbReference type="NCBI Taxonomy" id="2583849"/>
    <lineage>
        <taxon>Bacteria</taxon>
        <taxon>Bacillati</taxon>
        <taxon>Actinomycetota</taxon>
        <taxon>Actinomycetes</taxon>
        <taxon>Micrococcales</taxon>
        <taxon>Microbacteriaceae</taxon>
        <taxon>Agromyces</taxon>
    </lineage>
</organism>
<dbReference type="SMART" id="SM00450">
    <property type="entry name" value="RHOD"/>
    <property type="match status" value="1"/>
</dbReference>
<name>A0A3M8A5Y7_9MICO</name>
<keyword evidence="3" id="KW-1185">Reference proteome</keyword>
<dbReference type="InterPro" id="IPR001763">
    <property type="entry name" value="Rhodanese-like_dom"/>
</dbReference>
<accession>A0A3M8A5Y7</accession>
<dbReference type="OrthoDB" id="9802991at2"/>
<dbReference type="InterPro" id="IPR036873">
    <property type="entry name" value="Rhodanese-like_dom_sf"/>
</dbReference>
<evidence type="ECO:0000313" key="3">
    <source>
        <dbReference type="Proteomes" id="UP000275048"/>
    </source>
</evidence>
<evidence type="ECO:0000259" key="1">
    <source>
        <dbReference type="PROSITE" id="PS50206"/>
    </source>
</evidence>
<dbReference type="RefSeq" id="WP_122937811.1">
    <property type="nucleotide sequence ID" value="NZ_JBHSNT010000063.1"/>
</dbReference>
<gene>
    <name evidence="2" type="ORF">EDM22_14565</name>
</gene>
<dbReference type="Pfam" id="PF00581">
    <property type="entry name" value="Rhodanese"/>
    <property type="match status" value="1"/>
</dbReference>
<reference evidence="2 3" key="1">
    <citation type="submission" date="2018-10" db="EMBL/GenBank/DDBJ databases">
        <title>Isolation, diversity and antibacterial activity of antinobacteria from the wheat rhizosphere soil.</title>
        <authorList>
            <person name="Sun T."/>
        </authorList>
    </citation>
    <scope>NUCLEOTIDE SEQUENCE [LARGE SCALE GENOMIC DNA]</scope>
    <source>
        <strain evidence="2 3">SJ-23</strain>
    </source>
</reference>
<proteinExistence type="predicted"/>
<dbReference type="PROSITE" id="PS50206">
    <property type="entry name" value="RHODANESE_3"/>
    <property type="match status" value="1"/>
</dbReference>
<evidence type="ECO:0000313" key="2">
    <source>
        <dbReference type="EMBL" id="RNB46127.1"/>
    </source>
</evidence>
<dbReference type="PANTHER" id="PTHR43031">
    <property type="entry name" value="FAD-DEPENDENT OXIDOREDUCTASE"/>
    <property type="match status" value="1"/>
</dbReference>
<feature type="domain" description="Rhodanese" evidence="1">
    <location>
        <begin position="46"/>
        <end position="136"/>
    </location>
</feature>
<dbReference type="InterPro" id="IPR050229">
    <property type="entry name" value="GlpE_sulfurtransferase"/>
</dbReference>
<protein>
    <submittedName>
        <fullName evidence="2">Rhodanese-like domain-containing protein</fullName>
    </submittedName>
</protein>
<comment type="caution">
    <text evidence="2">The sequence shown here is derived from an EMBL/GenBank/DDBJ whole genome shotgun (WGS) entry which is preliminary data.</text>
</comment>
<dbReference type="SUPFAM" id="SSF52821">
    <property type="entry name" value="Rhodanese/Cell cycle control phosphatase"/>
    <property type="match status" value="1"/>
</dbReference>
<dbReference type="AlphaFoldDB" id="A0A3M8A5Y7"/>